<name>M6G790_9LEPT</name>
<protein>
    <submittedName>
        <fullName evidence="1">Uncharacterized protein</fullName>
    </submittedName>
</protein>
<reference evidence="1 2" key="1">
    <citation type="submission" date="2013-01" db="EMBL/GenBank/DDBJ databases">
        <authorList>
            <person name="Harkins D.M."/>
            <person name="Durkin A.S."/>
            <person name="Brinkac L.M."/>
            <person name="Haft D.H."/>
            <person name="Selengut J.D."/>
            <person name="Sanka R."/>
            <person name="DePew J."/>
            <person name="Purushe J."/>
            <person name="Hospenthal D.R."/>
            <person name="Murray C.K."/>
            <person name="Pimentel G."/>
            <person name="Wasfy M."/>
            <person name="Vinetz J.M."/>
            <person name="Sutton G.G."/>
            <person name="Nierman W.C."/>
            <person name="Fouts D.E."/>
        </authorList>
    </citation>
    <scope>NUCLEOTIDE SEQUENCE [LARGE SCALE GENOMIC DNA]</scope>
    <source>
        <strain evidence="1 2">2006001855</strain>
    </source>
</reference>
<dbReference type="EMBL" id="AFJM02000002">
    <property type="protein sequence ID" value="EMM74801.1"/>
    <property type="molecule type" value="Genomic_DNA"/>
</dbReference>
<sequence>MNSHIAERNNYMQDLEYDFSKDKRYFIFLMITKIEIKLCSQTFL</sequence>
<gene>
    <name evidence="1" type="ORF">LEP1GSC038_0810</name>
</gene>
<dbReference type="AlphaFoldDB" id="M6G790"/>
<evidence type="ECO:0000313" key="2">
    <source>
        <dbReference type="Proteomes" id="UP000012101"/>
    </source>
</evidence>
<comment type="caution">
    <text evidence="1">The sequence shown here is derived from an EMBL/GenBank/DDBJ whole genome shotgun (WGS) entry which is preliminary data.</text>
</comment>
<evidence type="ECO:0000313" key="1">
    <source>
        <dbReference type="EMBL" id="EMM74801.1"/>
    </source>
</evidence>
<proteinExistence type="predicted"/>
<dbReference type="Proteomes" id="UP000012101">
    <property type="component" value="Unassembled WGS sequence"/>
</dbReference>
<accession>M6G790</accession>
<organism evidence="1 2">
    <name type="scientific">Leptospira weilii str. 2006001855</name>
    <dbReference type="NCBI Taxonomy" id="996804"/>
    <lineage>
        <taxon>Bacteria</taxon>
        <taxon>Pseudomonadati</taxon>
        <taxon>Spirochaetota</taxon>
        <taxon>Spirochaetia</taxon>
        <taxon>Leptospirales</taxon>
        <taxon>Leptospiraceae</taxon>
        <taxon>Leptospira</taxon>
    </lineage>
</organism>